<keyword evidence="4" id="KW-0812">Transmembrane</keyword>
<dbReference type="Proteomes" id="UP001381693">
    <property type="component" value="Unassembled WGS sequence"/>
</dbReference>
<dbReference type="InterPro" id="IPR050352">
    <property type="entry name" value="ABCG_transporters"/>
</dbReference>
<feature type="domain" description="ABC transporter" evidence="7">
    <location>
        <begin position="6"/>
        <end position="111"/>
    </location>
</feature>
<evidence type="ECO:0000256" key="5">
    <source>
        <dbReference type="ARBA" id="ARBA00022989"/>
    </source>
</evidence>
<accession>A0AAN8XCF1</accession>
<comment type="subcellular location">
    <subcellularLocation>
        <location evidence="1">Membrane</location>
        <topology evidence="1">Multi-pass membrane protein</topology>
    </subcellularLocation>
</comment>
<evidence type="ECO:0000256" key="3">
    <source>
        <dbReference type="ARBA" id="ARBA00022448"/>
    </source>
</evidence>
<evidence type="ECO:0000313" key="8">
    <source>
        <dbReference type="EMBL" id="KAK7081537.1"/>
    </source>
</evidence>
<evidence type="ECO:0000256" key="6">
    <source>
        <dbReference type="ARBA" id="ARBA00023136"/>
    </source>
</evidence>
<dbReference type="InterPro" id="IPR027417">
    <property type="entry name" value="P-loop_NTPase"/>
</dbReference>
<keyword evidence="3" id="KW-0813">Transport</keyword>
<keyword evidence="9" id="KW-1185">Reference proteome</keyword>
<reference evidence="8 9" key="1">
    <citation type="submission" date="2023-11" db="EMBL/GenBank/DDBJ databases">
        <title>Halocaridina rubra genome assembly.</title>
        <authorList>
            <person name="Smith C."/>
        </authorList>
    </citation>
    <scope>NUCLEOTIDE SEQUENCE [LARGE SCALE GENOMIC DNA]</scope>
    <source>
        <strain evidence="8">EP-1</strain>
        <tissue evidence="8">Whole</tissue>
    </source>
</reference>
<evidence type="ECO:0000256" key="4">
    <source>
        <dbReference type="ARBA" id="ARBA00022692"/>
    </source>
</evidence>
<dbReference type="GO" id="GO:0016887">
    <property type="term" value="F:ATP hydrolysis activity"/>
    <property type="evidence" value="ECO:0007669"/>
    <property type="project" value="InterPro"/>
</dbReference>
<gene>
    <name evidence="8" type="ORF">SK128_022037</name>
</gene>
<dbReference type="AlphaFoldDB" id="A0AAN8XCF1"/>
<name>A0AAN8XCF1_HALRR</name>
<dbReference type="InterPro" id="IPR003439">
    <property type="entry name" value="ABC_transporter-like_ATP-bd"/>
</dbReference>
<dbReference type="Gene3D" id="3.40.50.300">
    <property type="entry name" value="P-loop containing nucleotide triphosphate hydrolases"/>
    <property type="match status" value="1"/>
</dbReference>
<dbReference type="SUPFAM" id="SSF52540">
    <property type="entry name" value="P-loop containing nucleoside triphosphate hydrolases"/>
    <property type="match status" value="1"/>
</dbReference>
<dbReference type="PANTHER" id="PTHR48041:SF139">
    <property type="entry name" value="PROTEIN SCARLET"/>
    <property type="match status" value="1"/>
</dbReference>
<evidence type="ECO:0000256" key="2">
    <source>
        <dbReference type="ARBA" id="ARBA00005814"/>
    </source>
</evidence>
<comment type="similarity">
    <text evidence="2">Belongs to the ABC transporter superfamily. ABCG family. Eye pigment precursor importer (TC 3.A.1.204) subfamily.</text>
</comment>
<keyword evidence="5" id="KW-1133">Transmembrane helix</keyword>
<dbReference type="GO" id="GO:0005524">
    <property type="term" value="F:ATP binding"/>
    <property type="evidence" value="ECO:0007669"/>
    <property type="project" value="InterPro"/>
</dbReference>
<sequence length="133" mass="15025">MTALAHRVPGRIIVDGDILVNSRKANRTMASLAGYVHQDDLFVGSLTVKEHLTFMARLRMDRRRTNWQRSSRVQELIKELGLLKAQNTRIGIPGQDKSLSGGERKRLAFATEVFPLYFVHTGKLMEELGSMDS</sequence>
<organism evidence="8 9">
    <name type="scientific">Halocaridina rubra</name>
    <name type="common">Hawaiian red shrimp</name>
    <dbReference type="NCBI Taxonomy" id="373956"/>
    <lineage>
        <taxon>Eukaryota</taxon>
        <taxon>Metazoa</taxon>
        <taxon>Ecdysozoa</taxon>
        <taxon>Arthropoda</taxon>
        <taxon>Crustacea</taxon>
        <taxon>Multicrustacea</taxon>
        <taxon>Malacostraca</taxon>
        <taxon>Eumalacostraca</taxon>
        <taxon>Eucarida</taxon>
        <taxon>Decapoda</taxon>
        <taxon>Pleocyemata</taxon>
        <taxon>Caridea</taxon>
        <taxon>Atyoidea</taxon>
        <taxon>Atyidae</taxon>
        <taxon>Halocaridina</taxon>
    </lineage>
</organism>
<dbReference type="GO" id="GO:0030659">
    <property type="term" value="C:cytoplasmic vesicle membrane"/>
    <property type="evidence" value="ECO:0007669"/>
    <property type="project" value="TreeGrafter"/>
</dbReference>
<comment type="caution">
    <text evidence="8">The sequence shown here is derived from an EMBL/GenBank/DDBJ whole genome shotgun (WGS) entry which is preliminary data.</text>
</comment>
<dbReference type="GO" id="GO:0042626">
    <property type="term" value="F:ATPase-coupled transmembrane transporter activity"/>
    <property type="evidence" value="ECO:0007669"/>
    <property type="project" value="TreeGrafter"/>
</dbReference>
<evidence type="ECO:0000256" key="1">
    <source>
        <dbReference type="ARBA" id="ARBA00004141"/>
    </source>
</evidence>
<evidence type="ECO:0000259" key="7">
    <source>
        <dbReference type="Pfam" id="PF00005"/>
    </source>
</evidence>
<keyword evidence="6" id="KW-0472">Membrane</keyword>
<dbReference type="PANTHER" id="PTHR48041">
    <property type="entry name" value="ABC TRANSPORTER G FAMILY MEMBER 28"/>
    <property type="match status" value="1"/>
</dbReference>
<proteinExistence type="inferred from homology"/>
<dbReference type="EMBL" id="JAXCGZ010004713">
    <property type="protein sequence ID" value="KAK7081537.1"/>
    <property type="molecule type" value="Genomic_DNA"/>
</dbReference>
<protein>
    <recommendedName>
        <fullName evidence="7">ABC transporter domain-containing protein</fullName>
    </recommendedName>
</protein>
<evidence type="ECO:0000313" key="9">
    <source>
        <dbReference type="Proteomes" id="UP001381693"/>
    </source>
</evidence>
<dbReference type="GO" id="GO:0005886">
    <property type="term" value="C:plasma membrane"/>
    <property type="evidence" value="ECO:0007669"/>
    <property type="project" value="TreeGrafter"/>
</dbReference>
<dbReference type="Pfam" id="PF00005">
    <property type="entry name" value="ABC_tran"/>
    <property type="match status" value="1"/>
</dbReference>